<dbReference type="OrthoDB" id="103536at2"/>
<dbReference type="PANTHER" id="PTHR48080:SF6">
    <property type="entry name" value="STARVATION-SENSING PROTEIN RSPA"/>
    <property type="match status" value="1"/>
</dbReference>
<dbReference type="InterPro" id="IPR036849">
    <property type="entry name" value="Enolase-like_C_sf"/>
</dbReference>
<dbReference type="EMBL" id="QPJK01000001">
    <property type="protein sequence ID" value="RCW76322.1"/>
    <property type="molecule type" value="Genomic_DNA"/>
</dbReference>
<keyword evidence="3" id="KW-1185">Reference proteome</keyword>
<dbReference type="Gene3D" id="3.20.20.120">
    <property type="entry name" value="Enolase-like C-terminal domain"/>
    <property type="match status" value="1"/>
</dbReference>
<dbReference type="SUPFAM" id="SSF54826">
    <property type="entry name" value="Enolase N-terminal domain-like"/>
    <property type="match status" value="1"/>
</dbReference>
<dbReference type="InterPro" id="IPR018110">
    <property type="entry name" value="Mandel_Rmase/mucon_lact_enz_CS"/>
</dbReference>
<dbReference type="InterPro" id="IPR034593">
    <property type="entry name" value="DgoD-like"/>
</dbReference>
<gene>
    <name evidence="2" type="ORF">DES41_101928</name>
</gene>
<organism evidence="2 3">
    <name type="scientific">Pseudorhodoferax soli</name>
    <dbReference type="NCBI Taxonomy" id="545864"/>
    <lineage>
        <taxon>Bacteria</taxon>
        <taxon>Pseudomonadati</taxon>
        <taxon>Pseudomonadota</taxon>
        <taxon>Betaproteobacteria</taxon>
        <taxon>Burkholderiales</taxon>
        <taxon>Comamonadaceae</taxon>
    </lineage>
</organism>
<feature type="domain" description="Mandelate racemase/muconate lactonizing enzyme C-terminal" evidence="1">
    <location>
        <begin position="132"/>
        <end position="255"/>
    </location>
</feature>
<comment type="caution">
    <text evidence="2">The sequence shown here is derived from an EMBL/GenBank/DDBJ whole genome shotgun (WGS) entry which is preliminary data.</text>
</comment>
<evidence type="ECO:0000259" key="1">
    <source>
        <dbReference type="SMART" id="SM00922"/>
    </source>
</evidence>
<dbReference type="GO" id="GO:0000287">
    <property type="term" value="F:magnesium ion binding"/>
    <property type="evidence" value="ECO:0007669"/>
    <property type="project" value="UniProtKB-ARBA"/>
</dbReference>
<evidence type="ECO:0000313" key="3">
    <source>
        <dbReference type="Proteomes" id="UP000252884"/>
    </source>
</evidence>
<dbReference type="RefSeq" id="WP_114466287.1">
    <property type="nucleotide sequence ID" value="NZ_QPJK01000001.1"/>
</dbReference>
<dbReference type="InterPro" id="IPR013341">
    <property type="entry name" value="Mandelate_racemase_N_dom"/>
</dbReference>
<dbReference type="PROSITE" id="PS00908">
    <property type="entry name" value="MR_MLE_1"/>
    <property type="match status" value="1"/>
</dbReference>
<name>A0A368Y7Z0_9BURK</name>
<dbReference type="Pfam" id="PF02746">
    <property type="entry name" value="MR_MLE_N"/>
    <property type="match status" value="1"/>
</dbReference>
<proteinExistence type="predicted"/>
<reference evidence="2 3" key="1">
    <citation type="submission" date="2018-07" db="EMBL/GenBank/DDBJ databases">
        <title>Genomic Encyclopedia of Type Strains, Phase IV (KMG-IV): sequencing the most valuable type-strain genomes for metagenomic binning, comparative biology and taxonomic classification.</title>
        <authorList>
            <person name="Goeker M."/>
        </authorList>
    </citation>
    <scope>NUCLEOTIDE SEQUENCE [LARGE SCALE GENOMIC DNA]</scope>
    <source>
        <strain evidence="2 3">DSM 21634</strain>
    </source>
</reference>
<evidence type="ECO:0000313" key="2">
    <source>
        <dbReference type="EMBL" id="RCW76322.1"/>
    </source>
</evidence>
<dbReference type="InterPro" id="IPR013342">
    <property type="entry name" value="Mandelate_racemase_C"/>
</dbReference>
<protein>
    <submittedName>
        <fullName evidence="2">Mannonate dehydratase</fullName>
    </submittedName>
</protein>
<dbReference type="AlphaFoldDB" id="A0A368Y7Z0"/>
<dbReference type="PANTHER" id="PTHR48080">
    <property type="entry name" value="D-GALACTONATE DEHYDRATASE-RELATED"/>
    <property type="match status" value="1"/>
</dbReference>
<dbReference type="InterPro" id="IPR029017">
    <property type="entry name" value="Enolase-like_N"/>
</dbReference>
<accession>A0A368Y7Z0</accession>
<sequence length="415" mass="45493">MATRITGVRAIATAPQGINLLVVRVDTDQPGLYGLGCATFAYRHLAVQCVVEQYLKPLLLGRDAEAIEEIWQLMHQNAYWRNGPIENNAMSGVDMALWDLKGKLAGMPLYQLLGGKVRQGVPVYRHAEGRDLAALCDDVARLQALGIRHIRCQSGGYGGGAFGPAPAQAAEGAAEGIYLEPRRYMRDTVALFDALRAKLGFDVELCHDVHERLRPADAVRLAQQLEPHQLFFLEDAIPLEEGDWLRRLRAQTSTPLAQGELFNHPFEWRTLIAERLIDFIRVHPSQLGGITPTRKLQVFAEQYGVRTAWHGPGDQSPLGHAANIHLDLAARNFGIQEWSGTEPPNFVIQELSGSGSALQGVFPGLPECRNGFVYANDLPGLGVDLDEAEAAKYPATAGVTTWTQTRLLDGSLALP</sequence>
<dbReference type="Gene3D" id="3.30.390.10">
    <property type="entry name" value="Enolase-like, N-terminal domain"/>
    <property type="match status" value="1"/>
</dbReference>
<dbReference type="SUPFAM" id="SSF51604">
    <property type="entry name" value="Enolase C-terminal domain-like"/>
    <property type="match status" value="1"/>
</dbReference>
<dbReference type="Pfam" id="PF13378">
    <property type="entry name" value="MR_MLE_C"/>
    <property type="match status" value="1"/>
</dbReference>
<dbReference type="SMART" id="SM00922">
    <property type="entry name" value="MR_MLE"/>
    <property type="match status" value="1"/>
</dbReference>
<dbReference type="GO" id="GO:0009063">
    <property type="term" value="P:amino acid catabolic process"/>
    <property type="evidence" value="ECO:0007669"/>
    <property type="project" value="InterPro"/>
</dbReference>
<dbReference type="InterPro" id="IPR029065">
    <property type="entry name" value="Enolase_C-like"/>
</dbReference>
<dbReference type="Proteomes" id="UP000252884">
    <property type="component" value="Unassembled WGS sequence"/>
</dbReference>